<feature type="transmembrane region" description="Helical" evidence="10">
    <location>
        <begin position="416"/>
        <end position="438"/>
    </location>
</feature>
<organism evidence="11 12">
    <name type="scientific">Caenimonas koreensis DSM 17982</name>
    <dbReference type="NCBI Taxonomy" id="1121255"/>
    <lineage>
        <taxon>Bacteria</taxon>
        <taxon>Pseudomonadati</taxon>
        <taxon>Pseudomonadota</taxon>
        <taxon>Betaproteobacteria</taxon>
        <taxon>Burkholderiales</taxon>
        <taxon>Comamonadaceae</taxon>
        <taxon>Caenimonas</taxon>
    </lineage>
</organism>
<feature type="transmembrane region" description="Helical" evidence="10">
    <location>
        <begin position="181"/>
        <end position="207"/>
    </location>
</feature>
<feature type="transmembrane region" description="Helical" evidence="10">
    <location>
        <begin position="12"/>
        <end position="33"/>
    </location>
</feature>
<dbReference type="Pfam" id="PF01554">
    <property type="entry name" value="MatE"/>
    <property type="match status" value="2"/>
</dbReference>
<evidence type="ECO:0000256" key="5">
    <source>
        <dbReference type="ARBA" id="ARBA00022692"/>
    </source>
</evidence>
<feature type="transmembrane region" description="Helical" evidence="10">
    <location>
        <begin position="337"/>
        <end position="359"/>
    </location>
</feature>
<evidence type="ECO:0000256" key="9">
    <source>
        <dbReference type="ARBA" id="ARBA00031636"/>
    </source>
</evidence>
<dbReference type="NCBIfam" id="TIGR00797">
    <property type="entry name" value="matE"/>
    <property type="match status" value="1"/>
</dbReference>
<dbReference type="Proteomes" id="UP000487350">
    <property type="component" value="Unassembled WGS sequence"/>
</dbReference>
<dbReference type="PANTHER" id="PTHR43298">
    <property type="entry name" value="MULTIDRUG RESISTANCE PROTEIN NORM-RELATED"/>
    <property type="match status" value="1"/>
</dbReference>
<comment type="caution">
    <text evidence="11">The sequence shown here is derived from an EMBL/GenBank/DDBJ whole genome shotgun (WGS) entry which is preliminary data.</text>
</comment>
<comment type="subcellular location">
    <subcellularLocation>
        <location evidence="1">Cell inner membrane</location>
        <topology evidence="1">Multi-pass membrane protein</topology>
    </subcellularLocation>
</comment>
<dbReference type="CDD" id="cd13131">
    <property type="entry name" value="MATE_NorM_like"/>
    <property type="match status" value="1"/>
</dbReference>
<keyword evidence="2" id="KW-0813">Transport</keyword>
<name>A0A844B944_9BURK</name>
<dbReference type="InterPro" id="IPR050222">
    <property type="entry name" value="MATE_MdtK"/>
</dbReference>
<evidence type="ECO:0000256" key="6">
    <source>
        <dbReference type="ARBA" id="ARBA00022989"/>
    </source>
</evidence>
<evidence type="ECO:0000256" key="1">
    <source>
        <dbReference type="ARBA" id="ARBA00004429"/>
    </source>
</evidence>
<keyword evidence="5 10" id="KW-0812">Transmembrane</keyword>
<feature type="transmembrane region" description="Helical" evidence="10">
    <location>
        <begin position="271"/>
        <end position="292"/>
    </location>
</feature>
<reference evidence="11 12" key="1">
    <citation type="submission" date="2019-11" db="EMBL/GenBank/DDBJ databases">
        <title>Caenimonas koreensis gen. nov., sp. nov., isolated from activated sludge.</title>
        <authorList>
            <person name="Seung H.R."/>
        </authorList>
    </citation>
    <scope>NUCLEOTIDE SEQUENCE [LARGE SCALE GENOMIC DNA]</scope>
    <source>
        <strain evidence="11 12">EMB320</strain>
    </source>
</reference>
<evidence type="ECO:0000256" key="8">
    <source>
        <dbReference type="ARBA" id="ARBA00023136"/>
    </source>
</evidence>
<feature type="transmembrane region" description="Helical" evidence="10">
    <location>
        <begin position="39"/>
        <end position="65"/>
    </location>
</feature>
<feature type="transmembrane region" description="Helical" evidence="10">
    <location>
        <begin position="154"/>
        <end position="175"/>
    </location>
</feature>
<feature type="transmembrane region" description="Helical" evidence="10">
    <location>
        <begin position="380"/>
        <end position="404"/>
    </location>
</feature>
<keyword evidence="6 10" id="KW-1133">Transmembrane helix</keyword>
<feature type="transmembrane region" description="Helical" evidence="10">
    <location>
        <begin position="86"/>
        <end position="105"/>
    </location>
</feature>
<evidence type="ECO:0000256" key="3">
    <source>
        <dbReference type="ARBA" id="ARBA00022449"/>
    </source>
</evidence>
<keyword evidence="8 10" id="KW-0472">Membrane</keyword>
<feature type="transmembrane region" description="Helical" evidence="10">
    <location>
        <begin position="236"/>
        <end position="259"/>
    </location>
</feature>
<feature type="transmembrane region" description="Helical" evidence="10">
    <location>
        <begin position="125"/>
        <end position="142"/>
    </location>
</feature>
<feature type="transmembrane region" description="Helical" evidence="10">
    <location>
        <begin position="313"/>
        <end position="331"/>
    </location>
</feature>
<evidence type="ECO:0000313" key="12">
    <source>
        <dbReference type="Proteomes" id="UP000487350"/>
    </source>
</evidence>
<dbReference type="AlphaFoldDB" id="A0A844B944"/>
<dbReference type="EMBL" id="WJBU01000011">
    <property type="protein sequence ID" value="MRD48119.1"/>
    <property type="molecule type" value="Genomic_DNA"/>
</dbReference>
<evidence type="ECO:0000313" key="11">
    <source>
        <dbReference type="EMBL" id="MRD48119.1"/>
    </source>
</evidence>
<keyword evidence="4" id="KW-1003">Cell membrane</keyword>
<gene>
    <name evidence="11" type="ORF">GHT07_12585</name>
</gene>
<evidence type="ECO:0000256" key="2">
    <source>
        <dbReference type="ARBA" id="ARBA00022448"/>
    </source>
</evidence>
<dbReference type="PIRSF" id="PIRSF006603">
    <property type="entry name" value="DinF"/>
    <property type="match status" value="1"/>
</dbReference>
<dbReference type="RefSeq" id="WP_323740915.1">
    <property type="nucleotide sequence ID" value="NZ_WJBU01000011.1"/>
</dbReference>
<dbReference type="GO" id="GO:0042910">
    <property type="term" value="F:xenobiotic transmembrane transporter activity"/>
    <property type="evidence" value="ECO:0007669"/>
    <property type="project" value="InterPro"/>
</dbReference>
<proteinExistence type="predicted"/>
<dbReference type="InterPro" id="IPR002528">
    <property type="entry name" value="MATE_fam"/>
</dbReference>
<dbReference type="PANTHER" id="PTHR43298:SF2">
    <property type="entry name" value="FMN_FAD EXPORTER YEEO-RELATED"/>
    <property type="match status" value="1"/>
</dbReference>
<dbReference type="GO" id="GO:0005886">
    <property type="term" value="C:plasma membrane"/>
    <property type="evidence" value="ECO:0007669"/>
    <property type="project" value="UniProtKB-SubCell"/>
</dbReference>
<keyword evidence="3" id="KW-0050">Antiport</keyword>
<protein>
    <recommendedName>
        <fullName evidence="9">Multidrug-efflux transporter</fullName>
    </recommendedName>
</protein>
<dbReference type="InterPro" id="IPR048279">
    <property type="entry name" value="MdtK-like"/>
</dbReference>
<sequence length="448" mass="47969">MSEGRTIARHAGTVLVGQLAVMAFGVTDTIVAGRYSDRALAALSVGSAVYITFFVAMMSVLQALLPVWAELHGARRNHELGRSVRQALYLAAIGSVLGCTALVFPGPLMRWTQVPIAVQQDVEEYLMVLALAMPPALLFRMYSTLNQSLGKPQLVTWLQALSLLLKVPLTIWFVFGGLGVPAMGAVGCAWATVVVTYGFLICSIWLVRTQPLYTPYAIWKRIERPHWPTIAEFARLGVPSGLAVMVEVTSFTLMALFIARQGTVASAAHQIAANMAAVMFMVPLSLGIATSARVSFWLGANDAKKARGAVRTGLQMGLGMALSLAAVLLLARGEIAAIYSTNAAVVALATTLLGWLALYHVGDATQGVVVFLLRSYRVTIAPLVAYCVLLWGMGLAGGYALAYTGFGSLDAQHSPAAFWMAAAIALWVLGTILSFMLWRAVRAGRHAR</sequence>
<dbReference type="GO" id="GO:0015297">
    <property type="term" value="F:antiporter activity"/>
    <property type="evidence" value="ECO:0007669"/>
    <property type="project" value="UniProtKB-KW"/>
</dbReference>
<keyword evidence="12" id="KW-1185">Reference proteome</keyword>
<evidence type="ECO:0000256" key="10">
    <source>
        <dbReference type="SAM" id="Phobius"/>
    </source>
</evidence>
<keyword evidence="7" id="KW-0406">Ion transport</keyword>
<evidence type="ECO:0000256" key="7">
    <source>
        <dbReference type="ARBA" id="ARBA00023065"/>
    </source>
</evidence>
<accession>A0A844B944</accession>
<evidence type="ECO:0000256" key="4">
    <source>
        <dbReference type="ARBA" id="ARBA00022475"/>
    </source>
</evidence>
<dbReference type="GO" id="GO:0006811">
    <property type="term" value="P:monoatomic ion transport"/>
    <property type="evidence" value="ECO:0007669"/>
    <property type="project" value="UniProtKB-KW"/>
</dbReference>